<evidence type="ECO:0000313" key="3">
    <source>
        <dbReference type="EMBL" id="KAK5701991.1"/>
    </source>
</evidence>
<evidence type="ECO:0000256" key="1">
    <source>
        <dbReference type="SAM" id="MobiDB-lite"/>
    </source>
</evidence>
<dbReference type="Proteomes" id="UP001310594">
    <property type="component" value="Unassembled WGS sequence"/>
</dbReference>
<reference evidence="3" key="1">
    <citation type="submission" date="2023-08" db="EMBL/GenBank/DDBJ databases">
        <title>Black Yeasts Isolated from many extreme environments.</title>
        <authorList>
            <person name="Coleine C."/>
            <person name="Stajich J.E."/>
            <person name="Selbmann L."/>
        </authorList>
    </citation>
    <scope>NUCLEOTIDE SEQUENCE</scope>
    <source>
        <strain evidence="3">CCFEE 5810</strain>
    </source>
</reference>
<evidence type="ECO:0000259" key="2">
    <source>
        <dbReference type="Pfam" id="PF00646"/>
    </source>
</evidence>
<protein>
    <recommendedName>
        <fullName evidence="2">F-box domain-containing protein</fullName>
    </recommendedName>
</protein>
<proteinExistence type="predicted"/>
<dbReference type="EMBL" id="JAVRQU010000006">
    <property type="protein sequence ID" value="KAK5701991.1"/>
    <property type="molecule type" value="Genomic_DNA"/>
</dbReference>
<dbReference type="InterPro" id="IPR001810">
    <property type="entry name" value="F-box_dom"/>
</dbReference>
<sequence>MSGGTTDSDNEDYGGVSLLDSDIEPLESQFRSLLPTDGQQDNHSPYNTASATQASRAIAVRSSDGSRWLPTPDEQSHRYGSPPRGNDTVAVSEPALPLKPHTCNAAVCAVTKVFETTELLEVILAFLESKDVCSLRRTSPVWNATINTSPELRLHQFYYPQFTRPASDFQLLPLSLPGLTIELGEPIHLGQWISVSLTLDAANTIVPNASGRTLRSSSIFGGLGGGQASRQGGSRGIWIAPSRSPPKPATAGSRLRYSDLHITQSPILGMQAFIVAPSDVPSGESGEDGTPELPACAKLSCDAGITLGFLAETVEALLASSKHEAGARVLFKAIVSFTQSEIAPRKRGVARSVTRIG</sequence>
<organism evidence="3 4">
    <name type="scientific">Elasticomyces elasticus</name>
    <dbReference type="NCBI Taxonomy" id="574655"/>
    <lineage>
        <taxon>Eukaryota</taxon>
        <taxon>Fungi</taxon>
        <taxon>Dikarya</taxon>
        <taxon>Ascomycota</taxon>
        <taxon>Pezizomycotina</taxon>
        <taxon>Dothideomycetes</taxon>
        <taxon>Dothideomycetidae</taxon>
        <taxon>Mycosphaerellales</taxon>
        <taxon>Teratosphaeriaceae</taxon>
        <taxon>Elasticomyces</taxon>
    </lineage>
</organism>
<dbReference type="SUPFAM" id="SSF81383">
    <property type="entry name" value="F-box domain"/>
    <property type="match status" value="1"/>
</dbReference>
<feature type="region of interest" description="Disordered" evidence="1">
    <location>
        <begin position="1"/>
        <end position="88"/>
    </location>
</feature>
<dbReference type="AlphaFoldDB" id="A0AAN7W7B8"/>
<feature type="compositionally biased region" description="Polar residues" evidence="1">
    <location>
        <begin position="37"/>
        <end position="55"/>
    </location>
</feature>
<name>A0AAN7W7B8_9PEZI</name>
<accession>A0AAN7W7B8</accession>
<dbReference type="Pfam" id="PF00646">
    <property type="entry name" value="F-box"/>
    <property type="match status" value="1"/>
</dbReference>
<evidence type="ECO:0000313" key="4">
    <source>
        <dbReference type="Proteomes" id="UP001310594"/>
    </source>
</evidence>
<gene>
    <name evidence="3" type="ORF">LTR97_004809</name>
</gene>
<comment type="caution">
    <text evidence="3">The sequence shown here is derived from an EMBL/GenBank/DDBJ whole genome shotgun (WGS) entry which is preliminary data.</text>
</comment>
<dbReference type="CDD" id="cd09917">
    <property type="entry name" value="F-box_SF"/>
    <property type="match status" value="1"/>
</dbReference>
<dbReference type="InterPro" id="IPR036047">
    <property type="entry name" value="F-box-like_dom_sf"/>
</dbReference>
<feature type="domain" description="F-box" evidence="2">
    <location>
        <begin position="118"/>
        <end position="150"/>
    </location>
</feature>